<evidence type="ECO:0000259" key="5">
    <source>
        <dbReference type="Pfam" id="PF15309"/>
    </source>
</evidence>
<protein>
    <submittedName>
        <fullName evidence="8">(E2-independent) E3 ubiquitin-conjugating enzyme FATS</fullName>
    </submittedName>
</protein>
<feature type="domain" description="Centrosomal protein C10orf90 N-terminal" evidence="6">
    <location>
        <begin position="42"/>
        <end position="421"/>
    </location>
</feature>
<dbReference type="GO" id="GO:0008017">
    <property type="term" value="F:microtubule binding"/>
    <property type="evidence" value="ECO:0007669"/>
    <property type="project" value="TreeGrafter"/>
</dbReference>
<feature type="region of interest" description="Disordered" evidence="4">
    <location>
        <begin position="479"/>
        <end position="498"/>
    </location>
</feature>
<organism evidence="7 8">
    <name type="scientific">Geotrypetes seraphini</name>
    <name type="common">Gaboon caecilian</name>
    <name type="synonym">Caecilia seraphini</name>
    <dbReference type="NCBI Taxonomy" id="260995"/>
    <lineage>
        <taxon>Eukaryota</taxon>
        <taxon>Metazoa</taxon>
        <taxon>Chordata</taxon>
        <taxon>Craniata</taxon>
        <taxon>Vertebrata</taxon>
        <taxon>Euteleostomi</taxon>
        <taxon>Amphibia</taxon>
        <taxon>Gymnophiona</taxon>
        <taxon>Geotrypetes</taxon>
    </lineage>
</organism>
<reference evidence="8" key="1">
    <citation type="submission" date="2025-08" db="UniProtKB">
        <authorList>
            <consortium name="RefSeq"/>
        </authorList>
    </citation>
    <scope>IDENTIFICATION</scope>
</reference>
<dbReference type="KEGG" id="gsh:117358739"/>
<dbReference type="PANTHER" id="PTHR21553:SF24">
    <property type="entry name" value="(E2-INDEPENDENT) E3 UBIQUITIN-CONJUGATING ENZYME FATS"/>
    <property type="match status" value="1"/>
</dbReference>
<evidence type="ECO:0000256" key="3">
    <source>
        <dbReference type="ARBA" id="ARBA00023212"/>
    </source>
</evidence>
<dbReference type="GO" id="GO:0005814">
    <property type="term" value="C:centriole"/>
    <property type="evidence" value="ECO:0007669"/>
    <property type="project" value="TreeGrafter"/>
</dbReference>
<dbReference type="InterPro" id="IPR029299">
    <property type="entry name" value="ALMS_motif"/>
</dbReference>
<dbReference type="CTD" id="107077362"/>
<dbReference type="InParanoid" id="A0A6P8Q9W0"/>
<keyword evidence="2" id="KW-0963">Cytoplasm</keyword>
<keyword evidence="7" id="KW-1185">Reference proteome</keyword>
<evidence type="ECO:0000256" key="4">
    <source>
        <dbReference type="SAM" id="MobiDB-lite"/>
    </source>
</evidence>
<proteinExistence type="predicted"/>
<dbReference type="PANTHER" id="PTHR21553">
    <property type="entry name" value="ALMS1-RELATED"/>
    <property type="match status" value="1"/>
</dbReference>
<evidence type="ECO:0000313" key="7">
    <source>
        <dbReference type="Proteomes" id="UP000515159"/>
    </source>
</evidence>
<dbReference type="GeneID" id="117358739"/>
<dbReference type="Proteomes" id="UP000515159">
    <property type="component" value="Chromosome 4"/>
</dbReference>
<evidence type="ECO:0000259" key="6">
    <source>
        <dbReference type="Pfam" id="PF17730"/>
    </source>
</evidence>
<gene>
    <name evidence="8" type="primary">C4H10orf90</name>
</gene>
<dbReference type="Pfam" id="PF17730">
    <property type="entry name" value="Centro_C10orf90"/>
    <property type="match status" value="1"/>
</dbReference>
<accession>A0A6P8Q9W0</accession>
<dbReference type="OrthoDB" id="8899035at2759"/>
<feature type="domain" description="ALMS motif" evidence="5">
    <location>
        <begin position="439"/>
        <end position="572"/>
    </location>
</feature>
<dbReference type="GO" id="GO:0005829">
    <property type="term" value="C:cytosol"/>
    <property type="evidence" value="ECO:0007669"/>
    <property type="project" value="TreeGrafter"/>
</dbReference>
<dbReference type="FunCoup" id="A0A6P8Q9W0">
    <property type="interactions" value="293"/>
</dbReference>
<dbReference type="AlphaFoldDB" id="A0A6P8Q9W0"/>
<dbReference type="Pfam" id="PF15309">
    <property type="entry name" value="ALMS_motif"/>
    <property type="match status" value="1"/>
</dbReference>
<evidence type="ECO:0000313" key="8">
    <source>
        <dbReference type="RefSeq" id="XP_033796217.1"/>
    </source>
</evidence>
<keyword evidence="3" id="KW-0206">Cytoskeleton</keyword>
<sequence>MNGAINVERTLGTLQEEHGLEKEENTNKVILGSYNAKLISSIVISQMNDESKSEENGPALLMQPVITQPNAYCIKQSWTNHNLINSNKAFIIRPSKLGTETSLANLHNREEKPYHKQRKGFTSITVTARQIQPSPNQTVCGASGDPQCLKYSNRDHPQNIITPSGSAELIHQHFALHCHGPYQNGSPAKAQHPNLHAGQQNLLCNPGYLSSVNHRKKVQGSFSSHVDLKLSYQSPSIIYYIDKSLFVSFDQSQIATQTIYRSVLFVNIHCNSSKPTPDGVNDLANREPIVELQKRASPKEESLLTAKNRDYIKNQINLRRQCQRRIKCDCIFPVDNMSIGDHPTEAYFLMAKDKKGDDNSNIHSCTQHQHFLKDSDGHVNAGESIRCYSFQETKQCKESDEEETACIVPADSLNIIPAEKVTGTQSKGSRKSGKIPSRPLSLREALEFFRPDFISRSQKRIEKLIMMAQLRKAQVNKIPHKKKRRFPFAKPSSTPTKKLYTVPHPLSDNLFRPKERIISKKEMQLRSKRIYNNLPEVKRKKEEEKKRAISQRNRLRAELFKKKLLDQILQRNAD</sequence>
<comment type="subcellular location">
    <subcellularLocation>
        <location evidence="1">Cytoplasm</location>
        <location evidence="1">Cytoskeleton</location>
        <location evidence="1">Microtubule organizing center</location>
        <location evidence="1">Centrosome</location>
    </subcellularLocation>
</comment>
<dbReference type="GO" id="GO:0005813">
    <property type="term" value="C:centrosome"/>
    <property type="evidence" value="ECO:0007669"/>
    <property type="project" value="UniProtKB-SubCell"/>
</dbReference>
<evidence type="ECO:0000256" key="1">
    <source>
        <dbReference type="ARBA" id="ARBA00004300"/>
    </source>
</evidence>
<name>A0A6P8Q9W0_GEOSA</name>
<dbReference type="RefSeq" id="XP_033796217.1">
    <property type="nucleotide sequence ID" value="XM_033940326.1"/>
</dbReference>
<evidence type="ECO:0000256" key="2">
    <source>
        <dbReference type="ARBA" id="ARBA00022490"/>
    </source>
</evidence>
<dbReference type="InterPro" id="IPR041179">
    <property type="entry name" value="C10orf90_N"/>
</dbReference>
<dbReference type="GO" id="GO:0046599">
    <property type="term" value="P:regulation of centriole replication"/>
    <property type="evidence" value="ECO:0007669"/>
    <property type="project" value="TreeGrafter"/>
</dbReference>